<sequence>MNIQILGIGCPRCQELEKRVIDTLAELGIAANVEKVTDIKKFASMGVFMTPGLVIDGRVVSQGKVLTKEELKKLIGGQQ</sequence>
<dbReference type="SUPFAM" id="SSF52833">
    <property type="entry name" value="Thioredoxin-like"/>
    <property type="match status" value="1"/>
</dbReference>
<dbReference type="EMBL" id="DSLG01000008">
    <property type="protein sequence ID" value="HEA87975.1"/>
    <property type="molecule type" value="Genomic_DNA"/>
</dbReference>
<feature type="domain" description="Thioredoxin-like fold" evidence="3">
    <location>
        <begin position="1"/>
        <end position="75"/>
    </location>
</feature>
<dbReference type="InterPro" id="IPR036249">
    <property type="entry name" value="Thioredoxin-like_sf"/>
</dbReference>
<comment type="caution">
    <text evidence="5">The sequence shown here is derived from an EMBL/GenBank/DDBJ whole genome shotgun (WGS) entry which is preliminary data.</text>
</comment>
<name>A0A7C3EZB2_UNCW3</name>
<feature type="active site" description="Nucleophile" evidence="1">
    <location>
        <position position="13"/>
    </location>
</feature>
<dbReference type="InterPro" id="IPR005243">
    <property type="entry name" value="THIRX-like_proc"/>
</dbReference>
<dbReference type="NCBIfam" id="TIGR00412">
    <property type="entry name" value="redox_disulf_2"/>
    <property type="match status" value="1"/>
</dbReference>
<dbReference type="InterPro" id="IPR012336">
    <property type="entry name" value="Thioredoxin-like_fold"/>
</dbReference>
<organism evidence="5">
    <name type="scientific">candidate division WOR-3 bacterium</name>
    <dbReference type="NCBI Taxonomy" id="2052148"/>
    <lineage>
        <taxon>Bacteria</taxon>
        <taxon>Bacteria division WOR-3</taxon>
    </lineage>
</organism>
<keyword evidence="2" id="KW-0676">Redox-active center</keyword>
<dbReference type="AlphaFoldDB" id="A0A7C3EZB2"/>
<keyword evidence="2" id="KW-1015">Disulfide bond</keyword>
<dbReference type="Gene3D" id="3.40.30.10">
    <property type="entry name" value="Glutaredoxin"/>
    <property type="match status" value="1"/>
</dbReference>
<proteinExistence type="predicted"/>
<evidence type="ECO:0000313" key="5">
    <source>
        <dbReference type="EMBL" id="HFJ53813.1"/>
    </source>
</evidence>
<accession>A0A7C3EZB2</accession>
<dbReference type="EMBL" id="DSTU01000004">
    <property type="protein sequence ID" value="HFJ53813.1"/>
    <property type="molecule type" value="Genomic_DNA"/>
</dbReference>
<reference evidence="5" key="1">
    <citation type="journal article" date="2020" name="mSystems">
        <title>Genome- and Community-Level Interaction Insights into Carbon Utilization and Element Cycling Functions of Hydrothermarchaeota in Hydrothermal Sediment.</title>
        <authorList>
            <person name="Zhou Z."/>
            <person name="Liu Y."/>
            <person name="Xu W."/>
            <person name="Pan J."/>
            <person name="Luo Z.H."/>
            <person name="Li M."/>
        </authorList>
    </citation>
    <scope>NUCLEOTIDE SEQUENCE [LARGE SCALE GENOMIC DNA]</scope>
    <source>
        <strain evidence="4">SpSt-265</strain>
        <strain evidence="5">SpSt-465</strain>
    </source>
</reference>
<dbReference type="Pfam" id="PF13192">
    <property type="entry name" value="Thioredoxin_3"/>
    <property type="match status" value="1"/>
</dbReference>
<dbReference type="PIRSF" id="PIRSF037031">
    <property type="entry name" value="Redox_disulphide_2"/>
    <property type="match status" value="1"/>
</dbReference>
<dbReference type="PANTHER" id="PTHR36450:SF1">
    <property type="entry name" value="THIOREDOXIN"/>
    <property type="match status" value="1"/>
</dbReference>
<feature type="disulfide bond" description="Redox-active" evidence="2">
    <location>
        <begin position="10"/>
        <end position="13"/>
    </location>
</feature>
<feature type="active site" description="Nucleophile" evidence="1">
    <location>
        <position position="10"/>
    </location>
</feature>
<dbReference type="PANTHER" id="PTHR36450">
    <property type="entry name" value="THIOREDOXIN"/>
    <property type="match status" value="1"/>
</dbReference>
<gene>
    <name evidence="4" type="ORF">ENP94_08255</name>
    <name evidence="5" type="ORF">ENS16_03900</name>
</gene>
<protein>
    <submittedName>
        <fullName evidence="5">Thioredoxin family protein</fullName>
    </submittedName>
</protein>
<evidence type="ECO:0000313" key="4">
    <source>
        <dbReference type="EMBL" id="HEA87975.1"/>
    </source>
</evidence>
<evidence type="ECO:0000256" key="1">
    <source>
        <dbReference type="PIRSR" id="PIRSR037031-50"/>
    </source>
</evidence>
<evidence type="ECO:0000259" key="3">
    <source>
        <dbReference type="Pfam" id="PF13192"/>
    </source>
</evidence>
<evidence type="ECO:0000256" key="2">
    <source>
        <dbReference type="PIRSR" id="PIRSR037031-51"/>
    </source>
</evidence>